<dbReference type="EMBL" id="MCFH01000064">
    <property type="protein sequence ID" value="ORX42462.1"/>
    <property type="molecule type" value="Genomic_DNA"/>
</dbReference>
<dbReference type="AlphaFoldDB" id="A0A1Y1UXN9"/>
<comment type="caution">
    <text evidence="2">The sequence shown here is derived from an EMBL/GenBank/DDBJ whole genome shotgun (WGS) entry which is preliminary data.</text>
</comment>
<feature type="chain" id="PRO_5013254284" evidence="1">
    <location>
        <begin position="20"/>
        <end position="177"/>
    </location>
</feature>
<reference evidence="2 3" key="1">
    <citation type="submission" date="2016-08" db="EMBL/GenBank/DDBJ databases">
        <title>Genomes of anaerobic fungi encode conserved fungal cellulosomes for biomass hydrolysis.</title>
        <authorList>
            <consortium name="DOE Joint Genome Institute"/>
            <person name="Haitjema C.H."/>
            <person name="Gilmore S.P."/>
            <person name="Henske J.K."/>
            <person name="Solomon K.V."/>
            <person name="De Groot R."/>
            <person name="Kuo A."/>
            <person name="Mondo S.J."/>
            <person name="Salamov A.A."/>
            <person name="Labutti K."/>
            <person name="Zhao Z."/>
            <person name="Chiniquy J."/>
            <person name="Barry K."/>
            <person name="Brewer H.M."/>
            <person name="Purvine S.O."/>
            <person name="Wright A.T."/>
            <person name="Boxma B."/>
            <person name="Van Alen T."/>
            <person name="Hackstein J.H."/>
            <person name="Baker S.E."/>
            <person name="Grigoriev I.V."/>
            <person name="O'Malley M.A."/>
        </authorList>
    </citation>
    <scope>NUCLEOTIDE SEQUENCE [LARGE SCALE GENOMIC DNA]</scope>
    <source>
        <strain evidence="3">finn</strain>
    </source>
</reference>
<evidence type="ECO:0000256" key="1">
    <source>
        <dbReference type="SAM" id="SignalP"/>
    </source>
</evidence>
<evidence type="ECO:0000313" key="3">
    <source>
        <dbReference type="Proteomes" id="UP000193719"/>
    </source>
</evidence>
<feature type="signal peptide" evidence="1">
    <location>
        <begin position="1"/>
        <end position="19"/>
    </location>
</feature>
<proteinExistence type="predicted"/>
<organism evidence="2 3">
    <name type="scientific">Piromyces finnis</name>
    <dbReference type="NCBI Taxonomy" id="1754191"/>
    <lineage>
        <taxon>Eukaryota</taxon>
        <taxon>Fungi</taxon>
        <taxon>Fungi incertae sedis</taxon>
        <taxon>Chytridiomycota</taxon>
        <taxon>Chytridiomycota incertae sedis</taxon>
        <taxon>Neocallimastigomycetes</taxon>
        <taxon>Neocallimastigales</taxon>
        <taxon>Neocallimastigaceae</taxon>
        <taxon>Piromyces</taxon>
    </lineage>
</organism>
<gene>
    <name evidence="2" type="ORF">BCR36DRAFT_362436</name>
</gene>
<dbReference type="Proteomes" id="UP000193719">
    <property type="component" value="Unassembled WGS sequence"/>
</dbReference>
<name>A0A1Y1UXN9_9FUNG</name>
<dbReference type="OrthoDB" id="10568061at2759"/>
<accession>A0A1Y1UXN9</accession>
<sequence>MKIIFILVSFILNVLLISSFDLNKKNGNENHCKVLKKDESEFKLKYKSISFFTREAVSILSNCFFEINNDIIICNDKFYHYNFIFYLPLISHDNLGVDAITKNQCSHNYSDIVNFQFLSKTFNETNVFNYINKNNINEYYFKLYFSNNCVYDLPVIRVDNIKSYSIYECDSGKIIKT</sequence>
<keyword evidence="3" id="KW-1185">Reference proteome</keyword>
<evidence type="ECO:0000313" key="2">
    <source>
        <dbReference type="EMBL" id="ORX42462.1"/>
    </source>
</evidence>
<keyword evidence="1" id="KW-0732">Signal</keyword>
<reference evidence="2 3" key="2">
    <citation type="submission" date="2016-08" db="EMBL/GenBank/DDBJ databases">
        <title>Pervasive Adenine N6-methylation of Active Genes in Fungi.</title>
        <authorList>
            <consortium name="DOE Joint Genome Institute"/>
            <person name="Mondo S.J."/>
            <person name="Dannebaum R.O."/>
            <person name="Kuo R.C."/>
            <person name="Labutti K."/>
            <person name="Haridas S."/>
            <person name="Kuo A."/>
            <person name="Salamov A."/>
            <person name="Ahrendt S.R."/>
            <person name="Lipzen A."/>
            <person name="Sullivan W."/>
            <person name="Andreopoulos W.B."/>
            <person name="Clum A."/>
            <person name="Lindquist E."/>
            <person name="Daum C."/>
            <person name="Ramamoorthy G.K."/>
            <person name="Gryganskyi A."/>
            <person name="Culley D."/>
            <person name="Magnuson J.K."/>
            <person name="James T.Y."/>
            <person name="O'Malley M.A."/>
            <person name="Stajich J.E."/>
            <person name="Spatafora J.W."/>
            <person name="Visel A."/>
            <person name="Grigoriev I.V."/>
        </authorList>
    </citation>
    <scope>NUCLEOTIDE SEQUENCE [LARGE SCALE GENOMIC DNA]</scope>
    <source>
        <strain evidence="3">finn</strain>
    </source>
</reference>
<protein>
    <submittedName>
        <fullName evidence="2">Uncharacterized protein</fullName>
    </submittedName>
</protein>